<feature type="binding site" evidence="9">
    <location>
        <position position="170"/>
    </location>
    <ligand>
        <name>Zn(2+)</name>
        <dbReference type="ChEBI" id="CHEBI:29105"/>
        <label>2</label>
    </ligand>
</feature>
<evidence type="ECO:0000256" key="5">
    <source>
        <dbReference type="ARBA" id="ARBA00022833"/>
    </source>
</evidence>
<dbReference type="InterPro" id="IPR007325">
    <property type="entry name" value="KFase/CYL"/>
</dbReference>
<evidence type="ECO:0000256" key="8">
    <source>
        <dbReference type="ARBA" id="ARBA00060547"/>
    </source>
</evidence>
<dbReference type="AlphaFoldDB" id="A0A7W2ARV8"/>
<evidence type="ECO:0000313" key="11">
    <source>
        <dbReference type="Proteomes" id="UP000538292"/>
    </source>
</evidence>
<feature type="binding site" evidence="9">
    <location>
        <position position="170"/>
    </location>
    <ligand>
        <name>Zn(2+)</name>
        <dbReference type="ChEBI" id="CHEBI:29105"/>
        <label>1</label>
    </ligand>
</feature>
<name>A0A7W2ARV8_9BACL</name>
<feature type="binding site" evidence="9">
    <location>
        <position position="17"/>
    </location>
    <ligand>
        <name>substrate</name>
    </ligand>
</feature>
<evidence type="ECO:0000256" key="6">
    <source>
        <dbReference type="ARBA" id="ARBA00023079"/>
    </source>
</evidence>
<proteinExistence type="inferred from homology"/>
<dbReference type="HAMAP" id="MF_01969">
    <property type="entry name" value="KynB"/>
    <property type="match status" value="1"/>
</dbReference>
<keyword evidence="3 9" id="KW-0479">Metal-binding</keyword>
<gene>
    <name evidence="9 10" type="primary">kynB</name>
    <name evidence="10" type="ORF">H2C83_10895</name>
</gene>
<comment type="similarity">
    <text evidence="9">Belongs to the Cyclase 1 superfamily. KynB family.</text>
</comment>
<evidence type="ECO:0000256" key="1">
    <source>
        <dbReference type="ARBA" id="ARBA00002204"/>
    </source>
</evidence>
<feature type="binding site" evidence="9">
    <location>
        <position position="51"/>
    </location>
    <ligand>
        <name>Zn(2+)</name>
        <dbReference type="ChEBI" id="CHEBI:29105"/>
        <label>1</label>
    </ligand>
</feature>
<dbReference type="SUPFAM" id="SSF102198">
    <property type="entry name" value="Putative cyclase"/>
    <property type="match status" value="1"/>
</dbReference>
<dbReference type="RefSeq" id="WP_181740734.1">
    <property type="nucleotide sequence ID" value="NZ_JACEOL010000035.1"/>
</dbReference>
<dbReference type="EMBL" id="JACEOL010000035">
    <property type="protein sequence ID" value="MBA4602812.1"/>
    <property type="molecule type" value="Genomic_DNA"/>
</dbReference>
<evidence type="ECO:0000313" key="10">
    <source>
        <dbReference type="EMBL" id="MBA4602812.1"/>
    </source>
</evidence>
<comment type="caution">
    <text evidence="10">The sequence shown here is derived from an EMBL/GenBank/DDBJ whole genome shotgun (WGS) entry which is preliminary data.</text>
</comment>
<organism evidence="10 11">
    <name type="scientific">Thermoactinomyces mirandus</name>
    <dbReference type="NCBI Taxonomy" id="2756294"/>
    <lineage>
        <taxon>Bacteria</taxon>
        <taxon>Bacillati</taxon>
        <taxon>Bacillota</taxon>
        <taxon>Bacilli</taxon>
        <taxon>Bacillales</taxon>
        <taxon>Thermoactinomycetaceae</taxon>
        <taxon>Thermoactinomyces</taxon>
    </lineage>
</organism>
<reference evidence="10 11" key="1">
    <citation type="submission" date="2020-07" db="EMBL/GenBank/DDBJ databases">
        <title>Thermoactinomyces phylogeny.</title>
        <authorList>
            <person name="Dunlap C."/>
        </authorList>
    </citation>
    <scope>NUCLEOTIDE SEQUENCE [LARGE SCALE GENOMIC DNA]</scope>
    <source>
        <strain evidence="10 11">AMNI-1</strain>
    </source>
</reference>
<evidence type="ECO:0000256" key="9">
    <source>
        <dbReference type="HAMAP-Rule" id="MF_01969"/>
    </source>
</evidence>
<evidence type="ECO:0000256" key="4">
    <source>
        <dbReference type="ARBA" id="ARBA00022801"/>
    </source>
</evidence>
<dbReference type="Proteomes" id="UP000538292">
    <property type="component" value="Unassembled WGS sequence"/>
</dbReference>
<protein>
    <recommendedName>
        <fullName evidence="9">Kynurenine formamidase</fullName>
        <shortName evidence="9">KFA</shortName>
        <shortName evidence="9">KFase</shortName>
        <ecNumber evidence="9">3.5.1.9</ecNumber>
    </recommendedName>
    <alternativeName>
        <fullName evidence="9">Arylformamidase</fullName>
    </alternativeName>
    <alternativeName>
        <fullName evidence="9">N-formylkynurenine formamidase</fullName>
        <shortName evidence="9">FKF</shortName>
    </alternativeName>
</protein>
<dbReference type="FunFam" id="3.50.30.50:FF:000001">
    <property type="entry name" value="Kynurenine formamidase"/>
    <property type="match status" value="1"/>
</dbReference>
<sequence length="210" mass="23353">MNWLDISMPLHDQIPVWPGDAPFLYRRTWTKAESGTANVGELHMSTHAGTHIDAPFHIDESGQKVHELDLDVYIGKARVIHLLGKKKITAGDLSRFDLGRESRLLIRTGSWVDRSQFPGKFCYLDADIAPFLQEREIRLVGLDVPSADSADSRELPVHHAFLKAGIHLLENAVLDKIEEGIYEMIALPLPIRGGDASPVRAVIRPAGHDS</sequence>
<evidence type="ECO:0000256" key="3">
    <source>
        <dbReference type="ARBA" id="ARBA00022723"/>
    </source>
</evidence>
<dbReference type="GO" id="GO:0004328">
    <property type="term" value="F:formamidase activity"/>
    <property type="evidence" value="ECO:0007669"/>
    <property type="project" value="InterPro"/>
</dbReference>
<comment type="catalytic activity">
    <reaction evidence="7 9">
        <text>N-formyl-L-kynurenine + H2O = L-kynurenine + formate + H(+)</text>
        <dbReference type="Rhea" id="RHEA:13009"/>
        <dbReference type="ChEBI" id="CHEBI:15377"/>
        <dbReference type="ChEBI" id="CHEBI:15378"/>
        <dbReference type="ChEBI" id="CHEBI:15740"/>
        <dbReference type="ChEBI" id="CHEBI:57959"/>
        <dbReference type="ChEBI" id="CHEBI:58629"/>
        <dbReference type="EC" id="3.5.1.9"/>
    </reaction>
</comment>
<comment type="subunit">
    <text evidence="2 9">Homodimer.</text>
</comment>
<feature type="binding site" evidence="9">
    <location>
        <position position="53"/>
    </location>
    <ligand>
        <name>Zn(2+)</name>
        <dbReference type="ChEBI" id="CHEBI:29105"/>
        <label>2</label>
    </ligand>
</feature>
<evidence type="ECO:0000256" key="2">
    <source>
        <dbReference type="ARBA" id="ARBA00011738"/>
    </source>
</evidence>
<feature type="binding site" evidence="9">
    <location>
        <position position="158"/>
    </location>
    <ligand>
        <name>Zn(2+)</name>
        <dbReference type="ChEBI" id="CHEBI:29105"/>
        <label>2</label>
    </ligand>
</feature>
<dbReference type="NCBIfam" id="TIGR03035">
    <property type="entry name" value="trp_arylform"/>
    <property type="match status" value="1"/>
</dbReference>
<dbReference type="EC" id="3.5.1.9" evidence="9"/>
<keyword evidence="5 9" id="KW-0862">Zinc</keyword>
<dbReference type="UniPathway" id="UPA00333">
    <property type="reaction ID" value="UER00454"/>
</dbReference>
<dbReference type="GO" id="GO:0008270">
    <property type="term" value="F:zinc ion binding"/>
    <property type="evidence" value="ECO:0007669"/>
    <property type="project" value="UniProtKB-UniRule"/>
</dbReference>
<dbReference type="InterPro" id="IPR017484">
    <property type="entry name" value="Kynurenine_formamidase_bac"/>
</dbReference>
<feature type="binding site" evidence="9">
    <location>
        <position position="53"/>
    </location>
    <ligand>
        <name>Zn(2+)</name>
        <dbReference type="ChEBI" id="CHEBI:29105"/>
        <label>1</label>
    </ligand>
</feature>
<dbReference type="GO" id="GO:0019441">
    <property type="term" value="P:L-tryptophan catabolic process to kynurenine"/>
    <property type="evidence" value="ECO:0007669"/>
    <property type="project" value="UniProtKB-UniRule"/>
</dbReference>
<dbReference type="Pfam" id="PF04199">
    <property type="entry name" value="Cyclase"/>
    <property type="match status" value="1"/>
</dbReference>
<dbReference type="PANTHER" id="PTHR31118">
    <property type="entry name" value="CYCLASE-LIKE PROTEIN 2"/>
    <property type="match status" value="1"/>
</dbReference>
<comment type="function">
    <text evidence="1 9">Catalyzes the hydrolysis of N-formyl-L-kynurenine to L-kynurenine, the second step in the kynurenine pathway of tryptophan degradation.</text>
</comment>
<keyword evidence="4 9" id="KW-0378">Hydrolase</keyword>
<keyword evidence="6 9" id="KW-0823">Tryptophan catabolism</keyword>
<dbReference type="Gene3D" id="3.50.30.50">
    <property type="entry name" value="Putative cyclase"/>
    <property type="match status" value="1"/>
</dbReference>
<dbReference type="InterPro" id="IPR037175">
    <property type="entry name" value="KFase_sf"/>
</dbReference>
<accession>A0A7W2ARV8</accession>
<feature type="active site" description="Proton donor/acceptor" evidence="9">
    <location>
        <position position="57"/>
    </location>
</feature>
<dbReference type="GO" id="GO:0004061">
    <property type="term" value="F:arylformamidase activity"/>
    <property type="evidence" value="ECO:0007669"/>
    <property type="project" value="UniProtKB-UniRule"/>
</dbReference>
<feature type="binding site" evidence="9">
    <location>
        <position position="47"/>
    </location>
    <ligand>
        <name>Zn(2+)</name>
        <dbReference type="ChEBI" id="CHEBI:29105"/>
        <label>1</label>
    </ligand>
</feature>
<comment type="cofactor">
    <cofactor evidence="9">
        <name>Zn(2+)</name>
        <dbReference type="ChEBI" id="CHEBI:29105"/>
    </cofactor>
    <text evidence="9">Binds 2 zinc ions per subunit.</text>
</comment>
<keyword evidence="11" id="KW-1185">Reference proteome</keyword>
<dbReference type="PANTHER" id="PTHR31118:SF32">
    <property type="entry name" value="KYNURENINE FORMAMIDASE"/>
    <property type="match status" value="1"/>
</dbReference>
<evidence type="ECO:0000256" key="7">
    <source>
        <dbReference type="ARBA" id="ARBA00048496"/>
    </source>
</evidence>
<comment type="pathway">
    <text evidence="8 9">Amino-acid degradation; L-tryptophan degradation via kynurenine pathway; L-kynurenine from L-tryptophan: step 2/2.</text>
</comment>